<name>A0A162RA06_9CRUS</name>
<sequence length="252" mass="29030">MDRYIELTGARRKSIVLIDRVGQWIWHRNGFVAGNTRYRCSSYTERRCRASVVPDLHGIYHAHGHHNHEIHQAVICRHTFIEWCRERPRTTNIRPHAIYLEALRRFPGPPPCPFQEIRATIYRARRETNPRIPVSPEELAELIESVPRYNMDLNGEHRFFFGLVTAGNEHALIFINVGALPALVEAWSAHMDATFHSTPRGYYQLASVHGKTHGISIQVATFLMTAKTQALYEVCLARLKEICLQQTGRISK</sequence>
<protein>
    <recommendedName>
        <fullName evidence="3">FLYWCH-type domain-containing protein</fullName>
    </recommendedName>
</protein>
<evidence type="ECO:0000313" key="2">
    <source>
        <dbReference type="Proteomes" id="UP000076858"/>
    </source>
</evidence>
<evidence type="ECO:0000313" key="1">
    <source>
        <dbReference type="EMBL" id="KZS20341.1"/>
    </source>
</evidence>
<gene>
    <name evidence="1" type="ORF">APZ42_012999</name>
</gene>
<accession>A0A162RA06</accession>
<dbReference type="AlphaFoldDB" id="A0A162RA06"/>
<proteinExistence type="predicted"/>
<dbReference type="Gene3D" id="2.20.25.240">
    <property type="match status" value="1"/>
</dbReference>
<keyword evidence="2" id="KW-1185">Reference proteome</keyword>
<dbReference type="EMBL" id="LRGB01000212">
    <property type="protein sequence ID" value="KZS20341.1"/>
    <property type="molecule type" value="Genomic_DNA"/>
</dbReference>
<dbReference type="OrthoDB" id="90756at2759"/>
<reference evidence="1 2" key="1">
    <citation type="submission" date="2016-03" db="EMBL/GenBank/DDBJ databases">
        <title>EvidentialGene: Evidence-directed Construction of Genes on Genomes.</title>
        <authorList>
            <person name="Gilbert D.G."/>
            <person name="Choi J.-H."/>
            <person name="Mockaitis K."/>
            <person name="Colbourne J."/>
            <person name="Pfrender M."/>
        </authorList>
    </citation>
    <scope>NUCLEOTIDE SEQUENCE [LARGE SCALE GENOMIC DNA]</scope>
    <source>
        <strain evidence="1 2">Xinb3</strain>
        <tissue evidence="1">Complete organism</tissue>
    </source>
</reference>
<evidence type="ECO:0008006" key="3">
    <source>
        <dbReference type="Google" id="ProtNLM"/>
    </source>
</evidence>
<organism evidence="1 2">
    <name type="scientific">Daphnia magna</name>
    <dbReference type="NCBI Taxonomy" id="35525"/>
    <lineage>
        <taxon>Eukaryota</taxon>
        <taxon>Metazoa</taxon>
        <taxon>Ecdysozoa</taxon>
        <taxon>Arthropoda</taxon>
        <taxon>Crustacea</taxon>
        <taxon>Branchiopoda</taxon>
        <taxon>Diplostraca</taxon>
        <taxon>Cladocera</taxon>
        <taxon>Anomopoda</taxon>
        <taxon>Daphniidae</taxon>
        <taxon>Daphnia</taxon>
    </lineage>
</organism>
<comment type="caution">
    <text evidence="1">The sequence shown here is derived from an EMBL/GenBank/DDBJ whole genome shotgun (WGS) entry which is preliminary data.</text>
</comment>
<dbReference type="Proteomes" id="UP000076858">
    <property type="component" value="Unassembled WGS sequence"/>
</dbReference>